<feature type="transmembrane region" description="Helical" evidence="2">
    <location>
        <begin position="1014"/>
        <end position="1033"/>
    </location>
</feature>
<reference evidence="4 5" key="1">
    <citation type="submission" date="2024-05" db="EMBL/GenBank/DDBJ databases">
        <authorList>
            <person name="Wallberg A."/>
        </authorList>
    </citation>
    <scope>NUCLEOTIDE SEQUENCE [LARGE SCALE GENOMIC DNA]</scope>
</reference>
<proteinExistence type="predicted"/>
<organism evidence="4 5">
    <name type="scientific">Meganyctiphanes norvegica</name>
    <name type="common">Northern krill</name>
    <name type="synonym">Thysanopoda norvegica</name>
    <dbReference type="NCBI Taxonomy" id="48144"/>
    <lineage>
        <taxon>Eukaryota</taxon>
        <taxon>Metazoa</taxon>
        <taxon>Ecdysozoa</taxon>
        <taxon>Arthropoda</taxon>
        <taxon>Crustacea</taxon>
        <taxon>Multicrustacea</taxon>
        <taxon>Malacostraca</taxon>
        <taxon>Eumalacostraca</taxon>
        <taxon>Eucarida</taxon>
        <taxon>Euphausiacea</taxon>
        <taxon>Euphausiidae</taxon>
        <taxon>Meganyctiphanes</taxon>
    </lineage>
</organism>
<feature type="compositionally biased region" description="Basic and acidic residues" evidence="1">
    <location>
        <begin position="94"/>
        <end position="104"/>
    </location>
</feature>
<dbReference type="PANTHER" id="PTHR24416:SF481">
    <property type="entry name" value="TIE-LIKE RECEPTOR TYROSINE KINASE"/>
    <property type="match status" value="1"/>
</dbReference>
<dbReference type="GO" id="GO:0043235">
    <property type="term" value="C:receptor complex"/>
    <property type="evidence" value="ECO:0007669"/>
    <property type="project" value="TreeGrafter"/>
</dbReference>
<protein>
    <recommendedName>
        <fullName evidence="3">Protein kinase domain-containing protein</fullName>
    </recommendedName>
</protein>
<dbReference type="Gene3D" id="3.30.200.20">
    <property type="entry name" value="Phosphorylase Kinase, domain 1"/>
    <property type="match status" value="1"/>
</dbReference>
<feature type="compositionally biased region" description="Polar residues" evidence="1">
    <location>
        <begin position="950"/>
        <end position="975"/>
    </location>
</feature>
<dbReference type="GO" id="GO:0005886">
    <property type="term" value="C:plasma membrane"/>
    <property type="evidence" value="ECO:0007669"/>
    <property type="project" value="TreeGrafter"/>
</dbReference>
<keyword evidence="2" id="KW-0812">Transmembrane</keyword>
<feature type="domain" description="Protein kinase" evidence="3">
    <location>
        <begin position="1102"/>
        <end position="1399"/>
    </location>
</feature>
<name>A0AAV2RMT2_MEGNR</name>
<evidence type="ECO:0000256" key="2">
    <source>
        <dbReference type="SAM" id="Phobius"/>
    </source>
</evidence>
<keyword evidence="5" id="KW-1185">Reference proteome</keyword>
<evidence type="ECO:0000256" key="1">
    <source>
        <dbReference type="SAM" id="MobiDB-lite"/>
    </source>
</evidence>
<dbReference type="PROSITE" id="PS50011">
    <property type="entry name" value="PROTEIN_KINASE_DOM"/>
    <property type="match status" value="1"/>
</dbReference>
<dbReference type="InterPro" id="IPR011009">
    <property type="entry name" value="Kinase-like_dom_sf"/>
</dbReference>
<sequence>MSGDFGVKSEVVAAAFKEPEYHGSDTVVVPLYIPRGAIPIRLARIARSGSPDVFPLVDMKVSASEDSLLLRRVGSPHQGRRLPPSSLMNPPWRSRSDKNDKTRQLVDIQTPKNDRTPPPPSPTPSIYIRGYGQRIKNSKDEVNEDEDSSNGKEETEQDTTKRTKKNELSKDSQFPGEIFTTDSSIIQTNNNSASQKIAAETTTSPHLLKNSSIFKEISSSTEPIIDVFSLTNNVTSLETTTFIPLKRITKFIPLLIATTTAVPEKKTTFDGHSSSIERPEHHSVLFPKPVESILKSSQSIFRTSTPSTTASTTTEIYNNNTRDASKIPLRNKIRIRPWLSRTQSSTSTSSTTTTPPHTSTLTTTTTASITNAATSTTITTTPTTTTTTTTTSTTITDVPTTTNSPLRKIIIPRLSATTKKLQLITQKPPALPIKLVTPNIKPPVIIRKEIKSLSSVNSDSKFPQPSTTKEILETNIENNAKTPNKTNSDQTEIKPIELLTLKENIKKEGGEERLRINLSDSTRAVEENASNPPLFMGIVNQEPSLRPGTRRVRKPIMVDGRPIRRRRLFRQSTTPAPSSITNEKDLFSLLSTKSTLLPVTEMPFKRSTINSKATTIMPKSVGERLAFKTHEQVVLESLSEIMKDATNHSKDRVSNIAADLEALNKRLAEKNIFIINAEVDGVKIKLNKTFARGTYSFPTTSKPHSSFNPPIPTRKSTILTRNPTTTDISLSSVAFRLIPEDGESEKHVQTSVKSSFSMHTSKTTDIEDETEADNEVRSTTLNSYFITPKSIDSQKDDDKPIRSDFTYTPTSIVSSIESLSEDSVGSNNSDALLKSTNKSKIQSIKTFLATHPPENESLDESSVFISATATVPAHVTTRTRSTTVPINIHRPTLKPLIVTHKDRYRKIDDNEVKVLEEFLDKSHENDTNEDPISDLEVPSELHPTSHLRPIQTSSPSASIALNTGTISDSTTSSETKPPFFSVKEDQTDPSDLQVSAVEILNYDSTPETKSSTTIYIVAVIGIIPGAVAVAFFVKRYLNKDEKSLPEAEEQAEGFTPVTHHSRKPSQSNTMPVAHDSPGSRSSTELPSAQYTKTPWEFPRSKLRLVSVLGEGNFGVVWKAEARDLCGCGENGTGGPTVLVAVKSVKDGAGLKEREDLIKELDIMQHLGQHPNVVTLLGCCTQTEPHLVIMEYVMFGKLLTFLRDVRTRHKYYNFSADNEALTSKDLTRFACDVASGCEYLQSRGVIHLRLYQRPFFVEINNFCELHDFGTQRRLRPLRGNLKQRPRRPLLVRWPLQLLLNLFLGSFNVKGHVLFWDFLSVPNLIIVCVSKKIKVCYRVRTTDYSGQRLFGILNKCFKHQLNNRSLADLRADLQYININHGCYAITPVDFLVGQYYPYHHN</sequence>
<dbReference type="Proteomes" id="UP001497623">
    <property type="component" value="Unassembled WGS sequence"/>
</dbReference>
<dbReference type="InterPro" id="IPR001245">
    <property type="entry name" value="Ser-Thr/Tyr_kinase_cat_dom"/>
</dbReference>
<feature type="region of interest" description="Disordered" evidence="1">
    <location>
        <begin position="746"/>
        <end position="774"/>
    </location>
</feature>
<dbReference type="Gene3D" id="1.10.510.10">
    <property type="entry name" value="Transferase(Phosphotransferase) domain 1"/>
    <property type="match status" value="1"/>
</dbReference>
<dbReference type="PANTHER" id="PTHR24416">
    <property type="entry name" value="TYROSINE-PROTEIN KINASE RECEPTOR"/>
    <property type="match status" value="1"/>
</dbReference>
<feature type="non-terminal residue" evidence="4">
    <location>
        <position position="1399"/>
    </location>
</feature>
<feature type="region of interest" description="Disordered" evidence="1">
    <location>
        <begin position="299"/>
        <end position="400"/>
    </location>
</feature>
<feature type="region of interest" description="Disordered" evidence="1">
    <location>
        <begin position="71"/>
        <end position="183"/>
    </location>
</feature>
<feature type="compositionally biased region" description="Basic and acidic residues" evidence="1">
    <location>
        <begin position="149"/>
        <end position="170"/>
    </location>
</feature>
<accession>A0AAV2RMT2</accession>
<dbReference type="SUPFAM" id="SSF56112">
    <property type="entry name" value="Protein kinase-like (PK-like)"/>
    <property type="match status" value="1"/>
</dbReference>
<comment type="caution">
    <text evidence="4">The sequence shown here is derived from an EMBL/GenBank/DDBJ whole genome shotgun (WGS) entry which is preliminary data.</text>
</comment>
<feature type="transmembrane region" description="Helical" evidence="2">
    <location>
        <begin position="1288"/>
        <end position="1305"/>
    </location>
</feature>
<keyword evidence="2" id="KW-1133">Transmembrane helix</keyword>
<dbReference type="GO" id="GO:0007169">
    <property type="term" value="P:cell surface receptor protein tyrosine kinase signaling pathway"/>
    <property type="evidence" value="ECO:0007669"/>
    <property type="project" value="TreeGrafter"/>
</dbReference>
<dbReference type="GO" id="GO:0004714">
    <property type="term" value="F:transmembrane receptor protein tyrosine kinase activity"/>
    <property type="evidence" value="ECO:0007669"/>
    <property type="project" value="TreeGrafter"/>
</dbReference>
<feature type="region of interest" description="Disordered" evidence="1">
    <location>
        <begin position="1047"/>
        <end position="1090"/>
    </location>
</feature>
<dbReference type="GO" id="GO:0005524">
    <property type="term" value="F:ATP binding"/>
    <property type="evidence" value="ECO:0007669"/>
    <property type="project" value="InterPro"/>
</dbReference>
<keyword evidence="2" id="KW-0472">Membrane</keyword>
<dbReference type="InterPro" id="IPR050122">
    <property type="entry name" value="RTK"/>
</dbReference>
<feature type="transmembrane region" description="Helical" evidence="2">
    <location>
        <begin position="1311"/>
        <end position="1328"/>
    </location>
</feature>
<feature type="compositionally biased region" description="Polar residues" evidence="1">
    <location>
        <begin position="1078"/>
        <end position="1090"/>
    </location>
</feature>
<feature type="compositionally biased region" description="Polar residues" evidence="1">
    <location>
        <begin position="749"/>
        <end position="763"/>
    </location>
</feature>
<dbReference type="InterPro" id="IPR000719">
    <property type="entry name" value="Prot_kinase_dom"/>
</dbReference>
<feature type="compositionally biased region" description="Low complexity" evidence="1">
    <location>
        <begin position="303"/>
        <end position="314"/>
    </location>
</feature>
<feature type="region of interest" description="Disordered" evidence="1">
    <location>
        <begin position="921"/>
        <end position="988"/>
    </location>
</feature>
<dbReference type="Pfam" id="PF07714">
    <property type="entry name" value="PK_Tyr_Ser-Thr"/>
    <property type="match status" value="1"/>
</dbReference>
<gene>
    <name evidence="4" type="ORF">MNOR_LOCUS25976</name>
</gene>
<evidence type="ECO:0000313" key="5">
    <source>
        <dbReference type="Proteomes" id="UP001497623"/>
    </source>
</evidence>
<dbReference type="EMBL" id="CAXKWB010025412">
    <property type="protein sequence ID" value="CAL4128121.1"/>
    <property type="molecule type" value="Genomic_DNA"/>
</dbReference>
<evidence type="ECO:0000313" key="4">
    <source>
        <dbReference type="EMBL" id="CAL4128121.1"/>
    </source>
</evidence>
<feature type="compositionally biased region" description="Low complexity" evidence="1">
    <location>
        <begin position="342"/>
        <end position="400"/>
    </location>
</feature>
<evidence type="ECO:0000259" key="3">
    <source>
        <dbReference type="PROSITE" id="PS50011"/>
    </source>
</evidence>